<comment type="similarity">
    <text evidence="6">Belongs to the peptidase M3 family.</text>
</comment>
<dbReference type="PANTHER" id="PTHR11804">
    <property type="entry name" value="PROTEASE M3 THIMET OLIGOPEPTIDASE-RELATED"/>
    <property type="match status" value="1"/>
</dbReference>
<keyword evidence="1 6" id="KW-0645">Protease</keyword>
<dbReference type="PANTHER" id="PTHR11804:SF84">
    <property type="entry name" value="SACCHAROLYSIN"/>
    <property type="match status" value="1"/>
</dbReference>
<dbReference type="InterPro" id="IPR042088">
    <property type="entry name" value="OligoPept_F_C"/>
</dbReference>
<keyword evidence="5 6" id="KW-0482">Metalloprotease</keyword>
<dbReference type="Gene3D" id="1.20.140.70">
    <property type="entry name" value="Oligopeptidase f, N-terminal domain"/>
    <property type="match status" value="1"/>
</dbReference>
<dbReference type="GO" id="GO:0004222">
    <property type="term" value="F:metalloendopeptidase activity"/>
    <property type="evidence" value="ECO:0007669"/>
    <property type="project" value="InterPro"/>
</dbReference>
<dbReference type="AlphaFoldDB" id="A0A2M8ELQ9"/>
<dbReference type="Proteomes" id="UP000229756">
    <property type="component" value="Unassembled WGS sequence"/>
</dbReference>
<dbReference type="Pfam" id="PF01432">
    <property type="entry name" value="Peptidase_M3"/>
    <property type="match status" value="1"/>
</dbReference>
<evidence type="ECO:0000313" key="10">
    <source>
        <dbReference type="Proteomes" id="UP000229756"/>
    </source>
</evidence>
<keyword evidence="3 6" id="KW-0378">Hydrolase</keyword>
<evidence type="ECO:0000256" key="4">
    <source>
        <dbReference type="ARBA" id="ARBA00022833"/>
    </source>
</evidence>
<feature type="domain" description="Oligopeptidase F N-terminal" evidence="8">
    <location>
        <begin position="131"/>
        <end position="191"/>
    </location>
</feature>
<dbReference type="InterPro" id="IPR013647">
    <property type="entry name" value="OligopepF_N_dom"/>
</dbReference>
<comment type="caution">
    <text evidence="9">The sequence shown here is derived from an EMBL/GenBank/DDBJ whole genome shotgun (WGS) entry which is preliminary data.</text>
</comment>
<dbReference type="Gene3D" id="1.10.1370.20">
    <property type="entry name" value="Oligoendopeptidase f, C-terminal domain"/>
    <property type="match status" value="1"/>
</dbReference>
<evidence type="ECO:0000259" key="8">
    <source>
        <dbReference type="Pfam" id="PF08439"/>
    </source>
</evidence>
<evidence type="ECO:0000256" key="5">
    <source>
        <dbReference type="ARBA" id="ARBA00023049"/>
    </source>
</evidence>
<evidence type="ECO:0000259" key="7">
    <source>
        <dbReference type="Pfam" id="PF01432"/>
    </source>
</evidence>
<keyword evidence="2 6" id="KW-0479">Metal-binding</keyword>
<keyword evidence="4 6" id="KW-0862">Zinc</keyword>
<dbReference type="CDD" id="cd09610">
    <property type="entry name" value="M3B_PepF"/>
    <property type="match status" value="1"/>
</dbReference>
<evidence type="ECO:0000256" key="3">
    <source>
        <dbReference type="ARBA" id="ARBA00022801"/>
    </source>
</evidence>
<evidence type="ECO:0000256" key="1">
    <source>
        <dbReference type="ARBA" id="ARBA00022670"/>
    </source>
</evidence>
<proteinExistence type="inferred from homology"/>
<dbReference type="SUPFAM" id="SSF55486">
    <property type="entry name" value="Metalloproteases ('zincins'), catalytic domain"/>
    <property type="match status" value="1"/>
</dbReference>
<evidence type="ECO:0008006" key="11">
    <source>
        <dbReference type="Google" id="ProtNLM"/>
    </source>
</evidence>
<dbReference type="InterPro" id="IPR001567">
    <property type="entry name" value="Pept_M3A_M3B_dom"/>
</dbReference>
<dbReference type="InterPro" id="IPR045090">
    <property type="entry name" value="Pept_M3A_M3B"/>
</dbReference>
<dbReference type="GO" id="GO:0006518">
    <property type="term" value="P:peptide metabolic process"/>
    <property type="evidence" value="ECO:0007669"/>
    <property type="project" value="TreeGrafter"/>
</dbReference>
<dbReference type="GO" id="GO:0006508">
    <property type="term" value="P:proteolysis"/>
    <property type="evidence" value="ECO:0007669"/>
    <property type="project" value="UniProtKB-KW"/>
</dbReference>
<dbReference type="GO" id="GO:0046872">
    <property type="term" value="F:metal ion binding"/>
    <property type="evidence" value="ECO:0007669"/>
    <property type="project" value="UniProtKB-UniRule"/>
</dbReference>
<evidence type="ECO:0000313" key="9">
    <source>
        <dbReference type="EMBL" id="PJC23676.1"/>
    </source>
</evidence>
<protein>
    <recommendedName>
        <fullName evidence="11">Oligoendopeptidase F</fullName>
    </recommendedName>
</protein>
<accession>A0A2M8ELQ9</accession>
<feature type="domain" description="Peptidase M3A/M3B catalytic" evidence="7">
    <location>
        <begin position="220"/>
        <end position="596"/>
    </location>
</feature>
<evidence type="ECO:0000256" key="6">
    <source>
        <dbReference type="RuleBase" id="RU003435"/>
    </source>
</evidence>
<name>A0A2M8ELQ9_UNCKA</name>
<gene>
    <name evidence="9" type="ORF">CO058_02285</name>
</gene>
<dbReference type="EMBL" id="PFSJ01000018">
    <property type="protein sequence ID" value="PJC23676.1"/>
    <property type="molecule type" value="Genomic_DNA"/>
</dbReference>
<comment type="cofactor">
    <cofactor evidence="6">
        <name>Zn(2+)</name>
        <dbReference type="ChEBI" id="CHEBI:29105"/>
    </cofactor>
    <text evidence="6">Binds 1 zinc ion.</text>
</comment>
<reference evidence="10" key="1">
    <citation type="submission" date="2017-09" db="EMBL/GenBank/DDBJ databases">
        <title>Depth-based differentiation of microbial function through sediment-hosted aquifers and enrichment of novel symbionts in the deep terrestrial subsurface.</title>
        <authorList>
            <person name="Probst A.J."/>
            <person name="Ladd B."/>
            <person name="Jarett J.K."/>
            <person name="Geller-Mcgrath D.E."/>
            <person name="Sieber C.M.K."/>
            <person name="Emerson J.B."/>
            <person name="Anantharaman K."/>
            <person name="Thomas B.C."/>
            <person name="Malmstrom R."/>
            <person name="Stieglmeier M."/>
            <person name="Klingl A."/>
            <person name="Woyke T."/>
            <person name="Ryan C.M."/>
            <person name="Banfield J.F."/>
        </authorList>
    </citation>
    <scope>NUCLEOTIDE SEQUENCE [LARGE SCALE GENOMIC DNA]</scope>
</reference>
<evidence type="ECO:0000256" key="2">
    <source>
        <dbReference type="ARBA" id="ARBA00022723"/>
    </source>
</evidence>
<dbReference type="Pfam" id="PF08439">
    <property type="entry name" value="Peptidase_M3_N"/>
    <property type="match status" value="1"/>
</dbReference>
<organism evidence="9 10">
    <name type="scientific">candidate division WWE3 bacterium CG_4_9_14_0_2_um_filter_35_11</name>
    <dbReference type="NCBI Taxonomy" id="1975077"/>
    <lineage>
        <taxon>Bacteria</taxon>
        <taxon>Katanobacteria</taxon>
    </lineage>
</organism>
<sequence>MQNIHVDHYIVFVDTMDNIMYQTSWNLKQLLDSENDELISKQLKDLRKATNAFISKWEGSTEYLTNPEVLYKALIDFENWQNNYGENNVGYYFSLKSALDETDSNVKAKINQITDFETKISNDMQFFTMRIAKISKEVQKTFLESKLLSPYKHFLESLFVEAKYLLSEPEEKILNLKSQTSHSNWVKMTSEFLSKEEAIVLDEKTKKKIKKNISEISSQMNSVNKDVRKDSAKAFNKIQSKYAEIAEHEFNSILQDKKINDELRKIDRPDLARHISDDISSEVVDVMIKSVSDNFQISKDYYKLKAKLFSQKKLEYYERNVPYGEFQKEYTFENSVELVKTTFNNLDTEFSEIFNKFLEDGNIDVFPNKGKHSGAFCIHGTINQPTFVLLNHDNKLQDVLTLAHELGHGINNELIKKSQNGLNFGTPLSTAEVASTFMEDFVTDELLKSCDDGTKLSLMMMKLNDDVSTIFRQVACYKFEQELHLQFRKDGYLPKEKIGEIFSKHMKSYMGSYVKKMKGSENWWVYWSHIRSFFYVYSYASGLLISKSLQNQVKSDNSYISKVKIFMSAGTSKSPQDIFMDLGIDISKKDFWQKGIEEIQDLLLETEMLARKLKKI</sequence>